<protein>
    <recommendedName>
        <fullName evidence="5">Gustatory receptor</fullName>
    </recommendedName>
</protein>
<sequence length="408" mass="46552">MSAQTSDSGAESEAPEAKIPDSSKKEQEDGEELPFIEAFSVVFNVASCLGLHIVRRDDLGVYRISWWKVGTSLLSLINATIGFLTVGYIYLYTGISYYQQVMLLPIVCGCFFYFYGYILWMHTFRDYINYLTVLEANNLKIKKNVYLPLIIIGIAVYSFIYTCCLSLTALLPRETVYELQSILFVISFIPSFLDLHMFSFVKLLITALAKLEKRVRGIEHWTTDDVSLVAQEWLRLCNLFHEHNKNFQYPLHIRLVLLMVQAMTFMFSLVVLRPSKSCLTLMLPTLVPLAELSIRFLCVCLVGEILRKTNYGMVEGLREAVCAAPSGDEEVHCSKQVQLRQSLHNLLSRMEARPLTFQIWGMDPLCGSTFVQNTGLVITYLVILLQLRSPFDLTTDSFTFQCFSNDTL</sequence>
<evidence type="ECO:0008006" key="5">
    <source>
        <dbReference type="Google" id="ProtNLM"/>
    </source>
</evidence>
<feature type="transmembrane region" description="Helical" evidence="2">
    <location>
        <begin position="66"/>
        <end position="91"/>
    </location>
</feature>
<evidence type="ECO:0000256" key="2">
    <source>
        <dbReference type="SAM" id="Phobius"/>
    </source>
</evidence>
<feature type="transmembrane region" description="Helical" evidence="2">
    <location>
        <begin position="255"/>
        <end position="275"/>
    </location>
</feature>
<proteinExistence type="predicted"/>
<evidence type="ECO:0000313" key="4">
    <source>
        <dbReference type="Proteomes" id="UP000747542"/>
    </source>
</evidence>
<feature type="transmembrane region" description="Helical" evidence="2">
    <location>
        <begin position="145"/>
        <end position="170"/>
    </location>
</feature>
<dbReference type="AlphaFoldDB" id="A0A8J5NAK1"/>
<feature type="transmembrane region" description="Helical" evidence="2">
    <location>
        <begin position="97"/>
        <end position="120"/>
    </location>
</feature>
<comment type="caution">
    <text evidence="3">The sequence shown here is derived from an EMBL/GenBank/DDBJ whole genome shotgun (WGS) entry which is preliminary data.</text>
</comment>
<dbReference type="Proteomes" id="UP000747542">
    <property type="component" value="Unassembled WGS sequence"/>
</dbReference>
<reference evidence="3" key="1">
    <citation type="journal article" date="2021" name="Sci. Adv.">
        <title>The American lobster genome reveals insights on longevity, neural, and immune adaptations.</title>
        <authorList>
            <person name="Polinski J.M."/>
            <person name="Zimin A.V."/>
            <person name="Clark K.F."/>
            <person name="Kohn A.B."/>
            <person name="Sadowski N."/>
            <person name="Timp W."/>
            <person name="Ptitsyn A."/>
            <person name="Khanna P."/>
            <person name="Romanova D.Y."/>
            <person name="Williams P."/>
            <person name="Greenwood S.J."/>
            <person name="Moroz L.L."/>
            <person name="Walt D.R."/>
            <person name="Bodnar A.G."/>
        </authorList>
    </citation>
    <scope>NUCLEOTIDE SEQUENCE</scope>
    <source>
        <strain evidence="3">GMGI-L3</strain>
    </source>
</reference>
<dbReference type="EMBL" id="JAHLQT010002534">
    <property type="protein sequence ID" value="KAG7177006.1"/>
    <property type="molecule type" value="Genomic_DNA"/>
</dbReference>
<feature type="region of interest" description="Disordered" evidence="1">
    <location>
        <begin position="1"/>
        <end position="26"/>
    </location>
</feature>
<accession>A0A8J5NAK1</accession>
<keyword evidence="2" id="KW-1133">Transmembrane helix</keyword>
<name>A0A8J5NAK1_HOMAM</name>
<keyword evidence="2" id="KW-0472">Membrane</keyword>
<gene>
    <name evidence="3" type="ORF">Hamer_G000224</name>
</gene>
<feature type="compositionally biased region" description="Basic and acidic residues" evidence="1">
    <location>
        <begin position="15"/>
        <end position="26"/>
    </location>
</feature>
<keyword evidence="2" id="KW-0812">Transmembrane</keyword>
<evidence type="ECO:0000256" key="1">
    <source>
        <dbReference type="SAM" id="MobiDB-lite"/>
    </source>
</evidence>
<feature type="transmembrane region" description="Helical" evidence="2">
    <location>
        <begin position="182"/>
        <end position="205"/>
    </location>
</feature>
<organism evidence="3 4">
    <name type="scientific">Homarus americanus</name>
    <name type="common">American lobster</name>
    <dbReference type="NCBI Taxonomy" id="6706"/>
    <lineage>
        <taxon>Eukaryota</taxon>
        <taxon>Metazoa</taxon>
        <taxon>Ecdysozoa</taxon>
        <taxon>Arthropoda</taxon>
        <taxon>Crustacea</taxon>
        <taxon>Multicrustacea</taxon>
        <taxon>Malacostraca</taxon>
        <taxon>Eumalacostraca</taxon>
        <taxon>Eucarida</taxon>
        <taxon>Decapoda</taxon>
        <taxon>Pleocyemata</taxon>
        <taxon>Astacidea</taxon>
        <taxon>Nephropoidea</taxon>
        <taxon>Nephropidae</taxon>
        <taxon>Homarus</taxon>
    </lineage>
</organism>
<evidence type="ECO:0000313" key="3">
    <source>
        <dbReference type="EMBL" id="KAG7177006.1"/>
    </source>
</evidence>
<keyword evidence="4" id="KW-1185">Reference proteome</keyword>